<dbReference type="GO" id="GO:0008311">
    <property type="term" value="F:double-stranded DNA 3'-5' DNA exonuclease activity"/>
    <property type="evidence" value="ECO:0007669"/>
    <property type="project" value="UniProtKB-EC"/>
</dbReference>
<evidence type="ECO:0000256" key="1">
    <source>
        <dbReference type="ARBA" id="ARBA00000493"/>
    </source>
</evidence>
<dbReference type="InterPro" id="IPR036691">
    <property type="entry name" value="Endo/exonu/phosph_ase_sf"/>
</dbReference>
<dbReference type="InterPro" id="IPR005135">
    <property type="entry name" value="Endo/exonuclease/phosphatase"/>
</dbReference>
<evidence type="ECO:0000256" key="8">
    <source>
        <dbReference type="ARBA" id="ARBA00023204"/>
    </source>
</evidence>
<evidence type="ECO:0000256" key="4">
    <source>
        <dbReference type="ARBA" id="ARBA00022723"/>
    </source>
</evidence>
<dbReference type="SUPFAM" id="SSF56219">
    <property type="entry name" value="DNase I-like"/>
    <property type="match status" value="1"/>
</dbReference>
<evidence type="ECO:0000256" key="2">
    <source>
        <dbReference type="ARBA" id="ARBA00007092"/>
    </source>
</evidence>
<dbReference type="Pfam" id="PF03372">
    <property type="entry name" value="Exo_endo_phos"/>
    <property type="match status" value="1"/>
</dbReference>
<dbReference type="Bgee" id="ENSAMXG00000029029">
    <property type="expression patterns" value="Expressed in heart and 5 other cell types or tissues"/>
</dbReference>
<evidence type="ECO:0000256" key="7">
    <source>
        <dbReference type="ARBA" id="ARBA00022842"/>
    </source>
</evidence>
<keyword evidence="4 9" id="KW-0479">Metal-binding</keyword>
<dbReference type="EC" id="3.1.11.2" evidence="3"/>
<feature type="site" description="Transition state stabilizer" evidence="10">
    <location>
        <position position="146"/>
    </location>
</feature>
<dbReference type="GO" id="GO:0006284">
    <property type="term" value="P:base-excision repair"/>
    <property type="evidence" value="ECO:0007669"/>
    <property type="project" value="TreeGrafter"/>
</dbReference>
<keyword evidence="9" id="KW-0464">Manganese</keyword>
<dbReference type="Ensembl" id="ENSAMXT00000053425.1">
    <property type="protein sequence ID" value="ENSAMXP00000033924.1"/>
    <property type="gene ID" value="ENSAMXG00000029029.1"/>
</dbReference>
<reference evidence="12" key="3">
    <citation type="submission" date="2025-08" db="UniProtKB">
        <authorList>
            <consortium name="Ensembl"/>
        </authorList>
    </citation>
    <scope>IDENTIFICATION</scope>
</reference>
<keyword evidence="7 9" id="KW-0460">Magnesium</keyword>
<feature type="binding site" evidence="9">
    <location>
        <position position="12"/>
    </location>
    <ligand>
        <name>Mg(2+)</name>
        <dbReference type="ChEBI" id="CHEBI:18420"/>
        <label>1</label>
    </ligand>
</feature>
<feature type="binding site" evidence="9">
    <location>
        <position position="146"/>
    </location>
    <ligand>
        <name>Mg(2+)</name>
        <dbReference type="ChEBI" id="CHEBI:18420"/>
        <label>1</label>
    </ligand>
</feature>
<dbReference type="GeneTree" id="ENSGT00990000203914"/>
<feature type="binding site" evidence="9">
    <location>
        <position position="144"/>
    </location>
    <ligand>
        <name>Mg(2+)</name>
        <dbReference type="ChEBI" id="CHEBI:18420"/>
        <label>1</label>
    </ligand>
</feature>
<dbReference type="PANTHER" id="PTHR22748:SF19">
    <property type="entry name" value="ENDONUCLEASE_EXONUCLEASE_PHOSPHATASE DOMAIN-CONTAINING PROTEIN"/>
    <property type="match status" value="1"/>
</dbReference>
<evidence type="ECO:0000256" key="10">
    <source>
        <dbReference type="PIRSR" id="PIRSR604808-3"/>
    </source>
</evidence>
<dbReference type="Gene3D" id="3.60.10.10">
    <property type="entry name" value="Endonuclease/exonuclease/phosphatase"/>
    <property type="match status" value="1"/>
</dbReference>
<evidence type="ECO:0000313" key="13">
    <source>
        <dbReference type="Proteomes" id="UP000018467"/>
    </source>
</evidence>
<dbReference type="InterPro" id="IPR004808">
    <property type="entry name" value="AP_endonuc_1"/>
</dbReference>
<reference evidence="13" key="1">
    <citation type="submission" date="2013-03" db="EMBL/GenBank/DDBJ databases">
        <authorList>
            <person name="Jeffery W."/>
            <person name="Warren W."/>
            <person name="Wilson R.K."/>
        </authorList>
    </citation>
    <scope>NUCLEOTIDE SEQUENCE</scope>
    <source>
        <strain evidence="13">female</strain>
    </source>
</reference>
<comment type="catalytic activity">
    <reaction evidence="1">
        <text>Exonucleolytic cleavage in the 3'- to 5'-direction to yield nucleoside 5'-phosphates.</text>
        <dbReference type="EC" id="3.1.11.2"/>
    </reaction>
</comment>
<accession>A0A3B1IXT6</accession>
<keyword evidence="5" id="KW-0227">DNA damage</keyword>
<comment type="cofactor">
    <cofactor evidence="9">
        <name>Mg(2+)</name>
        <dbReference type="ChEBI" id="CHEBI:18420"/>
    </cofactor>
    <cofactor evidence="9">
        <name>Mn(2+)</name>
        <dbReference type="ChEBI" id="CHEBI:29035"/>
    </cofactor>
    <text evidence="9">Probably binds two magnesium or manganese ions per subunit.</text>
</comment>
<evidence type="ECO:0000256" key="3">
    <source>
        <dbReference type="ARBA" id="ARBA00012115"/>
    </source>
</evidence>
<dbReference type="InParanoid" id="A0A3B1IXT6"/>
<evidence type="ECO:0000256" key="6">
    <source>
        <dbReference type="ARBA" id="ARBA00022801"/>
    </source>
</evidence>
<dbReference type="GO" id="GO:0046872">
    <property type="term" value="F:metal ion binding"/>
    <property type="evidence" value="ECO:0007669"/>
    <property type="project" value="UniProtKB-KW"/>
</dbReference>
<dbReference type="GO" id="GO:0008081">
    <property type="term" value="F:phosphoric diester hydrolase activity"/>
    <property type="evidence" value="ECO:0007669"/>
    <property type="project" value="TreeGrafter"/>
</dbReference>
<dbReference type="AlphaFoldDB" id="A0A3B1IXT6"/>
<organism evidence="12 13">
    <name type="scientific">Astyanax mexicanus</name>
    <name type="common">Blind cave fish</name>
    <name type="synonym">Astyanax fasciatus mexicanus</name>
    <dbReference type="NCBI Taxonomy" id="7994"/>
    <lineage>
        <taxon>Eukaryota</taxon>
        <taxon>Metazoa</taxon>
        <taxon>Chordata</taxon>
        <taxon>Craniata</taxon>
        <taxon>Vertebrata</taxon>
        <taxon>Euteleostomi</taxon>
        <taxon>Actinopterygii</taxon>
        <taxon>Neopterygii</taxon>
        <taxon>Teleostei</taxon>
        <taxon>Ostariophysi</taxon>
        <taxon>Characiformes</taxon>
        <taxon>Characoidei</taxon>
        <taxon>Acestrorhamphidae</taxon>
        <taxon>Acestrorhamphinae</taxon>
        <taxon>Astyanax</taxon>
    </lineage>
</organism>
<dbReference type="GO" id="GO:0003906">
    <property type="term" value="F:DNA-(apurinic or apyrimidinic site) endonuclease activity"/>
    <property type="evidence" value="ECO:0007669"/>
    <property type="project" value="TreeGrafter"/>
</dbReference>
<feature type="domain" description="Endonuclease/exonuclease/phosphatase" evidence="11">
    <location>
        <begin position="29"/>
        <end position="147"/>
    </location>
</feature>
<evidence type="ECO:0000259" key="11">
    <source>
        <dbReference type="Pfam" id="PF03372"/>
    </source>
</evidence>
<dbReference type="GO" id="GO:0005634">
    <property type="term" value="C:nucleus"/>
    <property type="evidence" value="ECO:0007669"/>
    <property type="project" value="TreeGrafter"/>
</dbReference>
<dbReference type="Proteomes" id="UP000018467">
    <property type="component" value="Unassembled WGS sequence"/>
</dbReference>
<sequence length="229" mass="26106">MSLNSLIIASSNVRSIQSQNFRKNKLMKLKREKIDILCIQETRLASFSDASNAQRIWGEEISIFSVGPDIADGVAILFYTRQIQICKKREPFPGRLLYVDVYIKNIKCRIINVYAPHNSKKKIELFKTLKKLLYVGFPVVICGDFNTITEGKDTTFKPFKMSKDALLKSTTISLVLSTLRDRLLVLHQSVSHCTSSLYADSSFLLMRPTTVVSSANLMMWFELYFAVQS</sequence>
<evidence type="ECO:0000313" key="12">
    <source>
        <dbReference type="Ensembl" id="ENSAMXP00000033924.1"/>
    </source>
</evidence>
<protein>
    <recommendedName>
        <fullName evidence="3">exodeoxyribonuclease III</fullName>
        <ecNumber evidence="3">3.1.11.2</ecNumber>
    </recommendedName>
</protein>
<reference evidence="13" key="2">
    <citation type="journal article" date="2014" name="Nat. Commun.">
        <title>The cavefish genome reveals candidate genes for eye loss.</title>
        <authorList>
            <person name="McGaugh S.E."/>
            <person name="Gross J.B."/>
            <person name="Aken B."/>
            <person name="Blin M."/>
            <person name="Borowsky R."/>
            <person name="Chalopin D."/>
            <person name="Hinaux H."/>
            <person name="Jeffery W.R."/>
            <person name="Keene A."/>
            <person name="Ma L."/>
            <person name="Minx P."/>
            <person name="Murphy D."/>
            <person name="O'Quin K.E."/>
            <person name="Retaux S."/>
            <person name="Rohner N."/>
            <person name="Searle S.M."/>
            <person name="Stahl B.A."/>
            <person name="Tabin C."/>
            <person name="Volff J.N."/>
            <person name="Yoshizawa M."/>
            <person name="Warren W.C."/>
        </authorList>
    </citation>
    <scope>NUCLEOTIDE SEQUENCE [LARGE SCALE GENOMIC DNA]</scope>
    <source>
        <strain evidence="13">female</strain>
    </source>
</reference>
<name>A0A3B1IXT6_ASTMX</name>
<evidence type="ECO:0000256" key="9">
    <source>
        <dbReference type="PIRSR" id="PIRSR604808-2"/>
    </source>
</evidence>
<dbReference type="PANTHER" id="PTHR22748">
    <property type="entry name" value="AP ENDONUCLEASE"/>
    <property type="match status" value="1"/>
</dbReference>
<reference evidence="12" key="4">
    <citation type="submission" date="2025-09" db="UniProtKB">
        <authorList>
            <consortium name="Ensembl"/>
        </authorList>
    </citation>
    <scope>IDENTIFICATION</scope>
</reference>
<keyword evidence="13" id="KW-1185">Reference proteome</keyword>
<proteinExistence type="inferred from homology"/>
<keyword evidence="8" id="KW-0234">DNA repair</keyword>
<keyword evidence="6" id="KW-0378">Hydrolase</keyword>
<evidence type="ECO:0000256" key="5">
    <source>
        <dbReference type="ARBA" id="ARBA00022763"/>
    </source>
</evidence>
<feature type="binding site" evidence="9">
    <location>
        <position position="41"/>
    </location>
    <ligand>
        <name>Mg(2+)</name>
        <dbReference type="ChEBI" id="CHEBI:18420"/>
        <label>1</label>
    </ligand>
</feature>
<comment type="similarity">
    <text evidence="2">Belongs to the DNA repair enzymes AP/ExoA family.</text>
</comment>